<organism evidence="2 3">
    <name type="scientific">Scopulibacillus darangshiensis</name>
    <dbReference type="NCBI Taxonomy" id="442528"/>
    <lineage>
        <taxon>Bacteria</taxon>
        <taxon>Bacillati</taxon>
        <taxon>Bacillota</taxon>
        <taxon>Bacilli</taxon>
        <taxon>Bacillales</taxon>
        <taxon>Sporolactobacillaceae</taxon>
        <taxon>Scopulibacillus</taxon>
    </lineage>
</organism>
<gene>
    <name evidence="2" type="ORF">EV207_1155</name>
</gene>
<reference evidence="2 3" key="1">
    <citation type="submission" date="2019-03" db="EMBL/GenBank/DDBJ databases">
        <title>Genomic Encyclopedia of Type Strains, Phase IV (KMG-IV): sequencing the most valuable type-strain genomes for metagenomic binning, comparative biology and taxonomic classification.</title>
        <authorList>
            <person name="Goeker M."/>
        </authorList>
    </citation>
    <scope>NUCLEOTIDE SEQUENCE [LARGE SCALE GENOMIC DNA]</scope>
    <source>
        <strain evidence="2 3">DSM 19377</strain>
    </source>
</reference>
<evidence type="ECO:0000259" key="1">
    <source>
        <dbReference type="PROSITE" id="PS51500"/>
    </source>
</evidence>
<evidence type="ECO:0000313" key="3">
    <source>
        <dbReference type="Proteomes" id="UP000295416"/>
    </source>
</evidence>
<dbReference type="SUPFAM" id="SSF47406">
    <property type="entry name" value="SinR repressor dimerisation domain-like"/>
    <property type="match status" value="1"/>
</dbReference>
<feature type="domain" description="Sin" evidence="1">
    <location>
        <begin position="1"/>
        <end position="31"/>
    </location>
</feature>
<keyword evidence="3" id="KW-1185">Reference proteome</keyword>
<sequence length="81" mass="9886">MIHNEWLLLVVEAKRIGVTLDEFREFVCNRTPDSPYFKRLIRQKEALEYLIENDREDGKEKDLKIHEQALEDVLREIRKFR</sequence>
<protein>
    <submittedName>
        <fullName evidence="2">Anti-repressor SinI</fullName>
    </submittedName>
</protein>
<dbReference type="GO" id="GO:0006355">
    <property type="term" value="P:regulation of DNA-templated transcription"/>
    <property type="evidence" value="ECO:0007669"/>
    <property type="project" value="InterPro"/>
</dbReference>
<dbReference type="InterPro" id="IPR036281">
    <property type="entry name" value="SinR/SinI_dimer_dom_sf"/>
</dbReference>
<dbReference type="Pfam" id="PF08671">
    <property type="entry name" value="SinI"/>
    <property type="match status" value="1"/>
</dbReference>
<dbReference type="PROSITE" id="PS51500">
    <property type="entry name" value="SIN"/>
    <property type="match status" value="1"/>
</dbReference>
<accession>A0A4R2P274</accession>
<dbReference type="Proteomes" id="UP000295416">
    <property type="component" value="Unassembled WGS sequence"/>
</dbReference>
<name>A0A4R2P274_9BACL</name>
<dbReference type="AlphaFoldDB" id="A0A4R2P274"/>
<dbReference type="EMBL" id="SLXK01000015">
    <property type="protein sequence ID" value="TCP28780.1"/>
    <property type="molecule type" value="Genomic_DNA"/>
</dbReference>
<dbReference type="GO" id="GO:0046983">
    <property type="term" value="F:protein dimerization activity"/>
    <property type="evidence" value="ECO:0007669"/>
    <property type="project" value="InterPro"/>
</dbReference>
<proteinExistence type="predicted"/>
<comment type="caution">
    <text evidence="2">The sequence shown here is derived from an EMBL/GenBank/DDBJ whole genome shotgun (WGS) entry which is preliminary data.</text>
</comment>
<evidence type="ECO:0000313" key="2">
    <source>
        <dbReference type="EMBL" id="TCP28780.1"/>
    </source>
</evidence>
<dbReference type="InterPro" id="IPR010981">
    <property type="entry name" value="SinR/SinI_dimer_dom"/>
</dbReference>